<evidence type="ECO:0008006" key="4">
    <source>
        <dbReference type="Google" id="ProtNLM"/>
    </source>
</evidence>
<name>A0A4P6HM36_9BACT</name>
<dbReference type="OrthoDB" id="5449868at2"/>
<evidence type="ECO:0000313" key="2">
    <source>
        <dbReference type="EMBL" id="QAZ67674.1"/>
    </source>
</evidence>
<dbReference type="RefSeq" id="WP_129352466.1">
    <property type="nucleotide sequence ID" value="NZ_CP026538.1"/>
</dbReference>
<protein>
    <recommendedName>
        <fullName evidence="4">Lipoprotein</fullName>
    </recommendedName>
</protein>
<feature type="chain" id="PRO_5020254786" description="Lipoprotein" evidence="1">
    <location>
        <begin position="20"/>
        <end position="226"/>
    </location>
</feature>
<sequence>MRSKSLAYLGVALLGLSLAAGCVRKTAPVSKAPASGDAPASAVAFLDKKFAVLPFTIPATDADLLAGYLPSARHVPEVAPVHLDAALEQDLAGAKQQFVPAKMAASCAKSAPRGDEPGRLGTLRSYVNIGKCAGADYVVVPMVIDWRERDGSEIGATKPASVDFVLYLIDVRTGAMVRNFHFDETQQSLVSNILDAKKFVARNGRWLSAMELAQEGLKKGIAELGL</sequence>
<keyword evidence="1" id="KW-0732">Signal</keyword>
<proteinExistence type="predicted"/>
<evidence type="ECO:0000313" key="3">
    <source>
        <dbReference type="Proteomes" id="UP000293296"/>
    </source>
</evidence>
<organism evidence="2 3">
    <name type="scientific">Solidesulfovibrio carbinolicus</name>
    <dbReference type="NCBI Taxonomy" id="296842"/>
    <lineage>
        <taxon>Bacteria</taxon>
        <taxon>Pseudomonadati</taxon>
        <taxon>Thermodesulfobacteriota</taxon>
        <taxon>Desulfovibrionia</taxon>
        <taxon>Desulfovibrionales</taxon>
        <taxon>Desulfovibrionaceae</taxon>
        <taxon>Solidesulfovibrio</taxon>
    </lineage>
</organism>
<dbReference type="KEGG" id="dcb:C3Y92_10755"/>
<dbReference type="EMBL" id="CP026538">
    <property type="protein sequence ID" value="QAZ67674.1"/>
    <property type="molecule type" value="Genomic_DNA"/>
</dbReference>
<dbReference type="PROSITE" id="PS51257">
    <property type="entry name" value="PROKAR_LIPOPROTEIN"/>
    <property type="match status" value="1"/>
</dbReference>
<dbReference type="Proteomes" id="UP000293296">
    <property type="component" value="Chromosome"/>
</dbReference>
<accession>A0A4P6HM36</accession>
<reference evidence="2 3" key="1">
    <citation type="submission" date="2018-02" db="EMBL/GenBank/DDBJ databases">
        <title>Genome sequence of Desulfovibrio carbinolicus DSM 3852.</title>
        <authorList>
            <person name="Wilbanks E."/>
            <person name="Skennerton C.T."/>
            <person name="Orphan V.J."/>
        </authorList>
    </citation>
    <scope>NUCLEOTIDE SEQUENCE [LARGE SCALE GENOMIC DNA]</scope>
    <source>
        <strain evidence="2 3">DSM 3852</strain>
    </source>
</reference>
<keyword evidence="3" id="KW-1185">Reference proteome</keyword>
<feature type="signal peptide" evidence="1">
    <location>
        <begin position="1"/>
        <end position="19"/>
    </location>
</feature>
<dbReference type="AlphaFoldDB" id="A0A4P6HM36"/>
<gene>
    <name evidence="2" type="ORF">C3Y92_10755</name>
</gene>
<evidence type="ECO:0000256" key="1">
    <source>
        <dbReference type="SAM" id="SignalP"/>
    </source>
</evidence>